<organism evidence="2 3">
    <name type="scientific">Chitinimonas arctica</name>
    <dbReference type="NCBI Taxonomy" id="2594795"/>
    <lineage>
        <taxon>Bacteria</taxon>
        <taxon>Pseudomonadati</taxon>
        <taxon>Pseudomonadota</taxon>
        <taxon>Betaproteobacteria</taxon>
        <taxon>Neisseriales</taxon>
        <taxon>Chitinibacteraceae</taxon>
        <taxon>Chitinimonas</taxon>
    </lineage>
</organism>
<gene>
    <name evidence="2" type="ORF">FNU76_23840</name>
</gene>
<evidence type="ECO:0000313" key="2">
    <source>
        <dbReference type="EMBL" id="QDQ29137.1"/>
    </source>
</evidence>
<sequence>MHGMNARTGKALGDLAHIEQSVADILLTPIGSRVMRRDYGSLLPELIDYPATPSYQQKLIAATAMAILRWEPRIRPSRVMVHTGGLDGRTSIELQATRQDGVFRGQAVALSVSLRGGA</sequence>
<dbReference type="SUPFAM" id="SSF160719">
    <property type="entry name" value="gpW/gp25-like"/>
    <property type="match status" value="1"/>
</dbReference>
<protein>
    <recommendedName>
        <fullName evidence="1">IraD/Gp25-like domain-containing protein</fullName>
    </recommendedName>
</protein>
<dbReference type="OrthoDB" id="9802846at2"/>
<accession>A0A516SLU9</accession>
<reference evidence="3" key="1">
    <citation type="submission" date="2019-07" db="EMBL/GenBank/DDBJ databases">
        <title>Chitinimonas sp. nov., isolated from Ny-Alesund, arctica soil.</title>
        <authorList>
            <person name="Xu Q."/>
            <person name="Peng F."/>
        </authorList>
    </citation>
    <scope>NUCLEOTIDE SEQUENCE [LARGE SCALE GENOMIC DNA]</scope>
    <source>
        <strain evidence="3">R3-44</strain>
    </source>
</reference>
<dbReference type="Proteomes" id="UP000317550">
    <property type="component" value="Chromosome"/>
</dbReference>
<dbReference type="EMBL" id="CP041730">
    <property type="protein sequence ID" value="QDQ29137.1"/>
    <property type="molecule type" value="Genomic_DNA"/>
</dbReference>
<name>A0A516SLU9_9NEIS</name>
<dbReference type="InterPro" id="IPR007048">
    <property type="entry name" value="IraD/Gp25-like"/>
</dbReference>
<feature type="domain" description="IraD/Gp25-like" evidence="1">
    <location>
        <begin position="16"/>
        <end position="97"/>
    </location>
</feature>
<evidence type="ECO:0000313" key="3">
    <source>
        <dbReference type="Proteomes" id="UP000317550"/>
    </source>
</evidence>
<dbReference type="Pfam" id="PF04965">
    <property type="entry name" value="GPW_gp25"/>
    <property type="match status" value="1"/>
</dbReference>
<dbReference type="KEGG" id="cari:FNU76_23840"/>
<evidence type="ECO:0000259" key="1">
    <source>
        <dbReference type="Pfam" id="PF04965"/>
    </source>
</evidence>
<dbReference type="AlphaFoldDB" id="A0A516SLU9"/>
<proteinExistence type="predicted"/>
<keyword evidence="3" id="KW-1185">Reference proteome</keyword>
<dbReference type="Gene3D" id="3.10.450.40">
    <property type="match status" value="1"/>
</dbReference>
<dbReference type="RefSeq" id="WP_144280512.1">
    <property type="nucleotide sequence ID" value="NZ_CP041730.1"/>
</dbReference>